<sequence length="77" mass="8999">MKIQKDISKAIKSRSWLSIEYQNQKEDITKYWIAITDINLNNRSFSVDAFNMSKMSKTESGVIHINSLFLITLELMK</sequence>
<accession>U4KN56</accession>
<dbReference type="RefSeq" id="WP_026653890.1">
    <property type="nucleotide sequence ID" value="NC_022538.1"/>
</dbReference>
<dbReference type="AlphaFoldDB" id="U4KN56"/>
<organism evidence="1 2">
    <name type="scientific">Alteracholeplasma palmae (strain ATCC 49389 / J233)</name>
    <name type="common">Acholeplasma palmae</name>
    <dbReference type="NCBI Taxonomy" id="1318466"/>
    <lineage>
        <taxon>Bacteria</taxon>
        <taxon>Bacillati</taxon>
        <taxon>Mycoplasmatota</taxon>
        <taxon>Mollicutes</taxon>
        <taxon>Acholeplasmatales</taxon>
        <taxon>Acholeplasmataceae</taxon>
        <taxon>Acholeplasma</taxon>
    </lineage>
</organism>
<dbReference type="EMBL" id="FO681347">
    <property type="protein sequence ID" value="CCV63600.1"/>
    <property type="molecule type" value="Genomic_DNA"/>
</dbReference>
<dbReference type="Proteomes" id="UP000032740">
    <property type="component" value="Chromosome"/>
</dbReference>
<dbReference type="HOGENOM" id="CLU_2629970_0_0_14"/>
<dbReference type="STRING" id="1318466.BN85400230"/>
<dbReference type="OrthoDB" id="9757917at2"/>
<evidence type="ECO:0000313" key="1">
    <source>
        <dbReference type="EMBL" id="CCV63600.1"/>
    </source>
</evidence>
<keyword evidence="2" id="KW-1185">Reference proteome</keyword>
<gene>
    <name evidence="1" type="ORF">BN85400230</name>
</gene>
<dbReference type="KEGG" id="apal:BN85400230"/>
<name>U4KN56_ALTPJ</name>
<evidence type="ECO:0000313" key="2">
    <source>
        <dbReference type="Proteomes" id="UP000032740"/>
    </source>
</evidence>
<proteinExistence type="predicted"/>
<reference evidence="1 2" key="1">
    <citation type="journal article" date="2013" name="J. Mol. Microbiol. Biotechnol.">
        <title>Analysis of the Complete Genomes of Acholeplasma brassicae , A. palmae and A. laidlawii and Their Comparison to the Obligate Parasites from ' Candidatus Phytoplasma'.</title>
        <authorList>
            <person name="Kube M."/>
            <person name="Siewert C."/>
            <person name="Migdoll A.M."/>
            <person name="Duduk B."/>
            <person name="Holz S."/>
            <person name="Rabus R."/>
            <person name="Seemuller E."/>
            <person name="Mitrovic J."/>
            <person name="Muller I."/>
            <person name="Buttner C."/>
            <person name="Reinhardt R."/>
        </authorList>
    </citation>
    <scope>NUCLEOTIDE SEQUENCE [LARGE SCALE GENOMIC DNA]</scope>
    <source>
        <strain evidence="1 2">J233</strain>
    </source>
</reference>
<protein>
    <submittedName>
        <fullName evidence="1">Uncharacterized protein</fullName>
    </submittedName>
</protein>